<gene>
    <name evidence="6" type="ORF">CYLTODRAFT_431006</name>
</gene>
<dbReference type="Gene3D" id="3.20.20.100">
    <property type="entry name" value="NADP-dependent oxidoreductase domain"/>
    <property type="match status" value="1"/>
</dbReference>
<evidence type="ECO:0000313" key="7">
    <source>
        <dbReference type="Proteomes" id="UP000054007"/>
    </source>
</evidence>
<organism evidence="6 7">
    <name type="scientific">Cylindrobasidium torrendii FP15055 ss-10</name>
    <dbReference type="NCBI Taxonomy" id="1314674"/>
    <lineage>
        <taxon>Eukaryota</taxon>
        <taxon>Fungi</taxon>
        <taxon>Dikarya</taxon>
        <taxon>Basidiomycota</taxon>
        <taxon>Agaricomycotina</taxon>
        <taxon>Agaricomycetes</taxon>
        <taxon>Agaricomycetidae</taxon>
        <taxon>Agaricales</taxon>
        <taxon>Marasmiineae</taxon>
        <taxon>Physalacriaceae</taxon>
        <taxon>Cylindrobasidium</taxon>
    </lineage>
</organism>
<evidence type="ECO:0000256" key="1">
    <source>
        <dbReference type="ARBA" id="ARBA00023002"/>
    </source>
</evidence>
<protein>
    <submittedName>
        <fullName evidence="6">Aldo/keto reductase</fullName>
    </submittedName>
</protein>
<dbReference type="CDD" id="cd19071">
    <property type="entry name" value="AKR_AKR1-5-like"/>
    <property type="match status" value="1"/>
</dbReference>
<dbReference type="PIRSF" id="PIRSF000097">
    <property type="entry name" value="AKR"/>
    <property type="match status" value="1"/>
</dbReference>
<dbReference type="PROSITE" id="PS00062">
    <property type="entry name" value="ALDOKETO_REDUCTASE_2"/>
    <property type="match status" value="1"/>
</dbReference>
<dbReference type="EMBL" id="KN880509">
    <property type="protein sequence ID" value="KIY68109.1"/>
    <property type="molecule type" value="Genomic_DNA"/>
</dbReference>
<keyword evidence="7" id="KW-1185">Reference proteome</keyword>
<dbReference type="InterPro" id="IPR023210">
    <property type="entry name" value="NADP_OxRdtase_dom"/>
</dbReference>
<evidence type="ECO:0000256" key="4">
    <source>
        <dbReference type="PIRSR" id="PIRSR000097-3"/>
    </source>
</evidence>
<dbReference type="AlphaFoldDB" id="A0A0D7BD66"/>
<dbReference type="InterPro" id="IPR018170">
    <property type="entry name" value="Aldo/ket_reductase_CS"/>
</dbReference>
<proteinExistence type="predicted"/>
<dbReference type="Proteomes" id="UP000054007">
    <property type="component" value="Unassembled WGS sequence"/>
</dbReference>
<sequence length="320" mass="36307">MLEFWDVHATVKLNDGSDMPVIGLGVWAGSTEKSDVDAAEGWVKSALEAGYRHIDTSSFYETEPAVGRAIKSLEPIISRDKVYLTTKLGWNGQEHVEEFFAQSLENFQTNYVNQYLIHWPQAVEYDPKDKMPKHPDGTFRTSDATNFNITWSRLEKLRESGRTKSIGVSNFSEKTLEQLFKTAKVIPAVNQVEIHPYLVQEDLVRYCQSKGIVVVAYTPTGKEAVRNDPVILSIARKYNATATQVILAWHLARGIAIIPKSANLDRQKENLVLPKLADEDVRAISALDRNDRLSNREYETKGTLWGWTYEQYGWPGEARQ</sequence>
<feature type="active site" description="Proton donor" evidence="2">
    <location>
        <position position="60"/>
    </location>
</feature>
<evidence type="ECO:0000259" key="5">
    <source>
        <dbReference type="Pfam" id="PF00248"/>
    </source>
</evidence>
<dbReference type="InterPro" id="IPR020471">
    <property type="entry name" value="AKR"/>
</dbReference>
<feature type="domain" description="NADP-dependent oxidoreductase" evidence="5">
    <location>
        <begin position="22"/>
        <end position="288"/>
    </location>
</feature>
<evidence type="ECO:0000256" key="2">
    <source>
        <dbReference type="PIRSR" id="PIRSR000097-1"/>
    </source>
</evidence>
<dbReference type="OrthoDB" id="416253at2759"/>
<dbReference type="InterPro" id="IPR036812">
    <property type="entry name" value="NAD(P)_OxRdtase_dom_sf"/>
</dbReference>
<dbReference type="GO" id="GO:0016616">
    <property type="term" value="F:oxidoreductase activity, acting on the CH-OH group of donors, NAD or NADP as acceptor"/>
    <property type="evidence" value="ECO:0007669"/>
    <property type="project" value="UniProtKB-ARBA"/>
</dbReference>
<feature type="binding site" evidence="3">
    <location>
        <position position="118"/>
    </location>
    <ligand>
        <name>substrate</name>
    </ligand>
</feature>
<dbReference type="Pfam" id="PF00248">
    <property type="entry name" value="Aldo_ket_red"/>
    <property type="match status" value="1"/>
</dbReference>
<feature type="site" description="Lowers pKa of active site Tyr" evidence="4">
    <location>
        <position position="87"/>
    </location>
</feature>
<dbReference type="PRINTS" id="PR00069">
    <property type="entry name" value="ALDKETRDTASE"/>
</dbReference>
<dbReference type="FunFam" id="3.20.20.100:FF:000002">
    <property type="entry name" value="2,5-diketo-D-gluconic acid reductase A"/>
    <property type="match status" value="1"/>
</dbReference>
<dbReference type="PANTHER" id="PTHR11732">
    <property type="entry name" value="ALDO/KETO REDUCTASE"/>
    <property type="match status" value="1"/>
</dbReference>
<evidence type="ECO:0000256" key="3">
    <source>
        <dbReference type="PIRSR" id="PIRSR000097-2"/>
    </source>
</evidence>
<dbReference type="STRING" id="1314674.A0A0D7BD66"/>
<keyword evidence="1" id="KW-0560">Oxidoreductase</keyword>
<evidence type="ECO:0000313" key="6">
    <source>
        <dbReference type="EMBL" id="KIY68109.1"/>
    </source>
</evidence>
<dbReference type="PROSITE" id="PS00798">
    <property type="entry name" value="ALDOKETO_REDUCTASE_1"/>
    <property type="match status" value="1"/>
</dbReference>
<name>A0A0D7BD66_9AGAR</name>
<dbReference type="SUPFAM" id="SSF51430">
    <property type="entry name" value="NAD(P)-linked oxidoreductase"/>
    <property type="match status" value="1"/>
</dbReference>
<reference evidence="6 7" key="1">
    <citation type="journal article" date="2015" name="Fungal Genet. Biol.">
        <title>Evolution of novel wood decay mechanisms in Agaricales revealed by the genome sequences of Fistulina hepatica and Cylindrobasidium torrendii.</title>
        <authorList>
            <person name="Floudas D."/>
            <person name="Held B.W."/>
            <person name="Riley R."/>
            <person name="Nagy L.G."/>
            <person name="Koehler G."/>
            <person name="Ransdell A.S."/>
            <person name="Younus H."/>
            <person name="Chow J."/>
            <person name="Chiniquy J."/>
            <person name="Lipzen A."/>
            <person name="Tritt A."/>
            <person name="Sun H."/>
            <person name="Haridas S."/>
            <person name="LaButti K."/>
            <person name="Ohm R.A."/>
            <person name="Kues U."/>
            <person name="Blanchette R.A."/>
            <person name="Grigoriev I.V."/>
            <person name="Minto R.E."/>
            <person name="Hibbett D.S."/>
        </authorList>
    </citation>
    <scope>NUCLEOTIDE SEQUENCE [LARGE SCALE GENOMIC DNA]</scope>
    <source>
        <strain evidence="6 7">FP15055 ss-10</strain>
    </source>
</reference>
<accession>A0A0D7BD66</accession>